<evidence type="ECO:0000256" key="7">
    <source>
        <dbReference type="ARBA" id="ARBA00022777"/>
    </source>
</evidence>
<evidence type="ECO:0000256" key="9">
    <source>
        <dbReference type="ARBA" id="ARBA00022842"/>
    </source>
</evidence>
<dbReference type="RefSeq" id="WP_197114845.1">
    <property type="nucleotide sequence ID" value="NZ_JACBXQ010000002.1"/>
</dbReference>
<dbReference type="InterPro" id="IPR016064">
    <property type="entry name" value="NAD/diacylglycerol_kinase_sf"/>
</dbReference>
<keyword evidence="3" id="KW-0444">Lipid biosynthesis</keyword>
<reference evidence="14 15" key="1">
    <citation type="submission" date="2020-07" db="EMBL/GenBank/DDBJ databases">
        <title>Facklamia lactis sp. nov., isolated from raw milk.</title>
        <authorList>
            <person name="Doll E.V."/>
            <person name="Huptas C."/>
            <person name="Staib L."/>
            <person name="Wenning M."/>
            <person name="Scherer S."/>
        </authorList>
    </citation>
    <scope>NUCLEOTIDE SEQUENCE [LARGE SCALE GENOMIC DNA]</scope>
    <source>
        <strain evidence="14 15">DSM 111018</strain>
    </source>
</reference>
<gene>
    <name evidence="14" type="ORF">HZY91_03485</name>
</gene>
<keyword evidence="15" id="KW-1185">Reference proteome</keyword>
<dbReference type="SMART" id="SM00046">
    <property type="entry name" value="DAGKc"/>
    <property type="match status" value="1"/>
</dbReference>
<keyword evidence="8" id="KW-0067">ATP-binding</keyword>
<dbReference type="Gene3D" id="3.40.50.10330">
    <property type="entry name" value="Probable inorganic polyphosphate/atp-NAD kinase, domain 1"/>
    <property type="match status" value="1"/>
</dbReference>
<name>A0ABS0LRQ8_9LACT</name>
<evidence type="ECO:0000256" key="5">
    <source>
        <dbReference type="ARBA" id="ARBA00022723"/>
    </source>
</evidence>
<proteinExistence type="inferred from homology"/>
<keyword evidence="4" id="KW-0808">Transferase</keyword>
<evidence type="ECO:0000256" key="2">
    <source>
        <dbReference type="ARBA" id="ARBA00005983"/>
    </source>
</evidence>
<evidence type="ECO:0000313" key="15">
    <source>
        <dbReference type="Proteomes" id="UP000721415"/>
    </source>
</evidence>
<dbReference type="Proteomes" id="UP000721415">
    <property type="component" value="Unassembled WGS sequence"/>
</dbReference>
<evidence type="ECO:0000256" key="1">
    <source>
        <dbReference type="ARBA" id="ARBA00001946"/>
    </source>
</evidence>
<evidence type="ECO:0000256" key="12">
    <source>
        <dbReference type="ARBA" id="ARBA00023264"/>
    </source>
</evidence>
<dbReference type="EMBL" id="JACBXQ010000002">
    <property type="protein sequence ID" value="MBG9985954.1"/>
    <property type="molecule type" value="Genomic_DNA"/>
</dbReference>
<dbReference type="PANTHER" id="PTHR12358">
    <property type="entry name" value="SPHINGOSINE KINASE"/>
    <property type="match status" value="1"/>
</dbReference>
<comment type="cofactor">
    <cofactor evidence="1">
        <name>Mg(2+)</name>
        <dbReference type="ChEBI" id="CHEBI:18420"/>
    </cofactor>
</comment>
<evidence type="ECO:0000256" key="10">
    <source>
        <dbReference type="ARBA" id="ARBA00023098"/>
    </source>
</evidence>
<dbReference type="InterPro" id="IPR045540">
    <property type="entry name" value="YegS/DAGK_C"/>
</dbReference>
<comment type="caution">
    <text evidence="14">The sequence shown here is derived from an EMBL/GenBank/DDBJ whole genome shotgun (WGS) entry which is preliminary data.</text>
</comment>
<keyword evidence="7 14" id="KW-0418">Kinase</keyword>
<dbReference type="Gene3D" id="2.60.200.40">
    <property type="match status" value="1"/>
</dbReference>
<sequence length="307" mass="33879">MEKILVIANPGSGKGLAEVHALSLKDLLEENYQAKVEIRLTQTLNDAKIWAQHSLQDNFDTVICLGGDGTVNEVISGLMTLEELERPKFSFIPLGTVNDLARALEYPLIANQTIECFRNLEEMQVDVAKVNDHYFINVLALGSIPTAVLQTESQQKNRFGILAYIMNGFKAFFEGYPQALRITDENQTSYDLETNLLLIALTSSVGGVENLLPEAKFDDGQAFLIALKNSMAISSIQTLIQDQGLPTSYTNNDYILVLRGKQFTVEAINVKSKDELVANIDGDQGPSLPLKVEIIQKAISMLVPKES</sequence>
<evidence type="ECO:0000256" key="6">
    <source>
        <dbReference type="ARBA" id="ARBA00022741"/>
    </source>
</evidence>
<evidence type="ECO:0000313" key="14">
    <source>
        <dbReference type="EMBL" id="MBG9985954.1"/>
    </source>
</evidence>
<dbReference type="PROSITE" id="PS50146">
    <property type="entry name" value="DAGK"/>
    <property type="match status" value="1"/>
</dbReference>
<dbReference type="InterPro" id="IPR017438">
    <property type="entry name" value="ATP-NAD_kinase_N"/>
</dbReference>
<dbReference type="SUPFAM" id="SSF111331">
    <property type="entry name" value="NAD kinase/diacylglycerol kinase-like"/>
    <property type="match status" value="1"/>
</dbReference>
<organism evidence="14 15">
    <name type="scientific">Facklamia lactis</name>
    <dbReference type="NCBI Taxonomy" id="2749967"/>
    <lineage>
        <taxon>Bacteria</taxon>
        <taxon>Bacillati</taxon>
        <taxon>Bacillota</taxon>
        <taxon>Bacilli</taxon>
        <taxon>Lactobacillales</taxon>
        <taxon>Aerococcaceae</taxon>
        <taxon>Facklamia</taxon>
    </lineage>
</organism>
<evidence type="ECO:0000256" key="3">
    <source>
        <dbReference type="ARBA" id="ARBA00022516"/>
    </source>
</evidence>
<keyword evidence="12" id="KW-1208">Phospholipid metabolism</keyword>
<protein>
    <submittedName>
        <fullName evidence="14">Diacylglycerol kinase family lipid kinase</fullName>
    </submittedName>
</protein>
<evidence type="ECO:0000256" key="4">
    <source>
        <dbReference type="ARBA" id="ARBA00022679"/>
    </source>
</evidence>
<dbReference type="GO" id="GO:0016301">
    <property type="term" value="F:kinase activity"/>
    <property type="evidence" value="ECO:0007669"/>
    <property type="project" value="UniProtKB-KW"/>
</dbReference>
<keyword evidence="11" id="KW-0594">Phospholipid biosynthesis</keyword>
<dbReference type="InterPro" id="IPR001206">
    <property type="entry name" value="Diacylglycerol_kinase_cat_dom"/>
</dbReference>
<evidence type="ECO:0000259" key="13">
    <source>
        <dbReference type="PROSITE" id="PS50146"/>
    </source>
</evidence>
<dbReference type="InterPro" id="IPR005218">
    <property type="entry name" value="Diacylglycerol/lipid_kinase"/>
</dbReference>
<keyword evidence="5" id="KW-0479">Metal-binding</keyword>
<keyword evidence="6" id="KW-0547">Nucleotide-binding</keyword>
<dbReference type="NCBIfam" id="TIGR00147">
    <property type="entry name" value="YegS/Rv2252/BmrU family lipid kinase"/>
    <property type="match status" value="1"/>
</dbReference>
<feature type="domain" description="DAGKc" evidence="13">
    <location>
        <begin position="1"/>
        <end position="134"/>
    </location>
</feature>
<dbReference type="PANTHER" id="PTHR12358:SF106">
    <property type="entry name" value="LIPID KINASE YEGS"/>
    <property type="match status" value="1"/>
</dbReference>
<evidence type="ECO:0000256" key="11">
    <source>
        <dbReference type="ARBA" id="ARBA00023209"/>
    </source>
</evidence>
<dbReference type="InterPro" id="IPR050187">
    <property type="entry name" value="Lipid_Phosphate_FormReg"/>
</dbReference>
<keyword evidence="10" id="KW-0443">Lipid metabolism</keyword>
<evidence type="ECO:0000256" key="8">
    <source>
        <dbReference type="ARBA" id="ARBA00022840"/>
    </source>
</evidence>
<dbReference type="Pfam" id="PF19279">
    <property type="entry name" value="YegS_C"/>
    <property type="match status" value="1"/>
</dbReference>
<keyword evidence="9" id="KW-0460">Magnesium</keyword>
<dbReference type="Pfam" id="PF00781">
    <property type="entry name" value="DAGK_cat"/>
    <property type="match status" value="1"/>
</dbReference>
<accession>A0ABS0LRQ8</accession>
<comment type="similarity">
    <text evidence="2">Belongs to the diacylglycerol/lipid kinase family.</text>
</comment>